<dbReference type="Gene3D" id="2.30.110.10">
    <property type="entry name" value="Electron Transport, Fmn-binding Protein, Chain A"/>
    <property type="match status" value="1"/>
</dbReference>
<reference evidence="1 2" key="1">
    <citation type="submission" date="2023-10" db="EMBL/GenBank/DDBJ databases">
        <title>Bacteria for the degradation of biodegradable plastic PBAT(Polybutylene adipate terephthalate).</title>
        <authorList>
            <person name="Weon H.-Y."/>
            <person name="Yeon J."/>
        </authorList>
    </citation>
    <scope>NUCLEOTIDE SEQUENCE [LARGE SCALE GENOMIC DNA]</scope>
    <source>
        <strain evidence="1 2">SBD 7-3</strain>
    </source>
</reference>
<name>A0ABZ0D1U2_9BURK</name>
<sequence length="299" mass="32975">MRHAGETTVQRRLGVDERMGEVMEQVVRTWMPEQHRELFGKLPTLLVGSLDAHGRPWASMLHGAPGFIRAPDERHLHIAARPSPDDPWQPALDTPIGLLGLEPHTRRRNRMNGSVVALDADGFTIEVDQSFGNCPKYIQARTPYTVHRTPAAPRAEGPLLGDTALELVRHADTLFIATASHTPRAHAGAEGVDVSHRGGPPGFVHVGTHEGRTVLTIPDYPGNRFFNTLGNLVVNPRAGLLFVDYHAGHLLQLTGDAHLLWEGELRAIRITVQNGWWRAHALPLRWSPPEPAPQFTGEG</sequence>
<accession>A0ABZ0D1U2</accession>
<dbReference type="Proteomes" id="UP001303946">
    <property type="component" value="Chromosome"/>
</dbReference>
<dbReference type="PANTHER" id="PTHR42815:SF2">
    <property type="entry name" value="FAD-BINDING, PUTATIVE (AFU_ORTHOLOGUE AFUA_6G07600)-RELATED"/>
    <property type="match status" value="1"/>
</dbReference>
<gene>
    <name evidence="1" type="ORF">RXV79_02985</name>
</gene>
<evidence type="ECO:0000313" key="2">
    <source>
        <dbReference type="Proteomes" id="UP001303946"/>
    </source>
</evidence>
<organism evidence="1 2">
    <name type="scientific">Piscinibacter gummiphilus</name>
    <dbReference type="NCBI Taxonomy" id="946333"/>
    <lineage>
        <taxon>Bacteria</taxon>
        <taxon>Pseudomonadati</taxon>
        <taxon>Pseudomonadota</taxon>
        <taxon>Betaproteobacteria</taxon>
        <taxon>Burkholderiales</taxon>
        <taxon>Sphaerotilaceae</taxon>
        <taxon>Piscinibacter</taxon>
    </lineage>
</organism>
<keyword evidence="2" id="KW-1185">Reference proteome</keyword>
<protein>
    <submittedName>
        <fullName evidence="1">Pyridoxamine 5'-phosphate oxidase family protein</fullName>
    </submittedName>
</protein>
<proteinExistence type="predicted"/>
<dbReference type="RefSeq" id="WP_316701988.1">
    <property type="nucleotide sequence ID" value="NZ_CP136336.1"/>
</dbReference>
<dbReference type="InterPro" id="IPR012349">
    <property type="entry name" value="Split_barrel_FMN-bd"/>
</dbReference>
<dbReference type="SUPFAM" id="SSF50475">
    <property type="entry name" value="FMN-binding split barrel"/>
    <property type="match status" value="1"/>
</dbReference>
<dbReference type="EMBL" id="CP136336">
    <property type="protein sequence ID" value="WOB09028.1"/>
    <property type="molecule type" value="Genomic_DNA"/>
</dbReference>
<evidence type="ECO:0000313" key="1">
    <source>
        <dbReference type="EMBL" id="WOB09028.1"/>
    </source>
</evidence>
<dbReference type="PANTHER" id="PTHR42815">
    <property type="entry name" value="FAD-BINDING, PUTATIVE (AFU_ORTHOLOGUE AFUA_6G07600)-RELATED"/>
    <property type="match status" value="1"/>
</dbReference>